<dbReference type="Proteomes" id="UP000184028">
    <property type="component" value="Unassembled WGS sequence"/>
</dbReference>
<dbReference type="PANTHER" id="PTHR32305">
    <property type="match status" value="1"/>
</dbReference>
<proteinExistence type="predicted"/>
<sequence length="1215" mass="133849">MKNILKHITLLLVFITGNVIAQAPATIVKGSIDTPYIVTGNESLVATQQIILQPNTIIQAGSTFAAKISSDAYIPFTFSDENYVFSRTFQAPLNNINEISNNKDVIESISYFDGLGRLMQKIAIKASPDKQDIVTHVCYDGLGRQDKDYLPYKAVTGSIASYRTGAAVSTNNYYSTNYAADINSANPNPFSEKKFENSPLNRILLQTAPGSAWALNSGHEIKSDYQTNLNSDAVKLYTIAVQLDANGVFMPTIPSTNGNYGEGQLFKNITKNENWTAGNNNTTEEFKDKEGRIILKKTYGVSMVNNAPVNTSHETYYIYDIYGNLTYVLPPKADGVINDGVLNDLCYRYRYDERNRLIEKKLPGKEWEYIVYDKLDRPVLTQDANLRAANKWIFTKYDAFNRLVYTGEYVNNSETTRALVQGLANTSTTLFETRQATSVATLTPPVNYSNDAFPKTGIDLFTINYYDDYSNIDLDGGIVTDSYGVAPANAKGLATCTKVRILGTTNWTTNVSYYDAKGRIISTYSKNNFLASTTTAKNQLDFAGKVLETTTTHKKGTDPLITIVDVNSYDHTGRLLTQKQTINNQVQETIASNTYDNLGQLIAKGVGGKTTQSRLQNIDYGYNIRGWLKNINNINTLGTNLFAFQINYNAPAAGTALYNGNISQTFWRSANTDNSLKNYTYSYDDLNRLTLATDGSVNNAGRYNESLSYDKNGNITNLVRLGHRDPNATQFGYMDILTYSYTGNKLDKVNDSSGSTEGFKDGANLPVEYSYDFNGNMKTDANKGITAISYNHLNLPTSVSIGGGTINYVYDAAGVKQRKTVSTGSSTDYAGSFIYENNVLKQFSQPEGYVVYNAGIYNYIYQYKDHLGNIRLSYQDKDNDGTVNNSEIVQENNYYAFGLLQKGYNTAINGIDNKYKYNGKELQDELGLGMYDYGARLYDPSRAGWTTIDPLAEKMRRWSPYNYTFDNPMRFTDPDGMGPSDIIVLSMGQSKEIARVKAAGPDTYVKVSEAAFNKASSSFSNENKDYNTMLSINSLRSQERSSDSADLISEQTGNSISITGSMREGNNKIGDVTVTTQVDFDNGSSMALDSFSGVAGGFGNGAPENGNYTVSNFRDRSPGNGDYNKGMNSDGVGFSFNLNPQFSTNRSDLRIHPDGNNEGTLGCIGLSGNSSQLSAFSAAVQGFLQNSKSIPATVNITNNPNNNGRNGTKIPNVNE</sequence>
<dbReference type="InterPro" id="IPR018247">
    <property type="entry name" value="EF_Hand_1_Ca_BS"/>
</dbReference>
<dbReference type="InterPro" id="IPR050708">
    <property type="entry name" value="T6SS_VgrG/RHS"/>
</dbReference>
<protein>
    <submittedName>
        <fullName evidence="4">RHS repeat-associated core domain-containing protein</fullName>
    </submittedName>
</protein>
<gene>
    <name evidence="4" type="ORF">SAMN05444484_10654</name>
</gene>
<name>A0A1M7IUP9_9FLAO</name>
<dbReference type="Pfam" id="PF20041">
    <property type="entry name" value="DUF6443"/>
    <property type="match status" value="1"/>
</dbReference>
<evidence type="ECO:0000256" key="2">
    <source>
        <dbReference type="SAM" id="SignalP"/>
    </source>
</evidence>
<organism evidence="4 5">
    <name type="scientific">Flavobacterium chilense</name>
    <dbReference type="NCBI Taxonomy" id="946677"/>
    <lineage>
        <taxon>Bacteria</taxon>
        <taxon>Pseudomonadati</taxon>
        <taxon>Bacteroidota</taxon>
        <taxon>Flavobacteriia</taxon>
        <taxon>Flavobacteriales</taxon>
        <taxon>Flavobacteriaceae</taxon>
        <taxon>Flavobacterium</taxon>
    </lineage>
</organism>
<dbReference type="InterPro" id="IPR045619">
    <property type="entry name" value="DUF6443"/>
</dbReference>
<dbReference type="InterPro" id="IPR022385">
    <property type="entry name" value="Rhs_assc_core"/>
</dbReference>
<keyword evidence="5" id="KW-1185">Reference proteome</keyword>
<dbReference type="NCBIfam" id="TIGR03696">
    <property type="entry name" value="Rhs_assc_core"/>
    <property type="match status" value="1"/>
</dbReference>
<feature type="chain" id="PRO_5012861941" evidence="2">
    <location>
        <begin position="22"/>
        <end position="1215"/>
    </location>
</feature>
<dbReference type="RefSeq" id="WP_162268803.1">
    <property type="nucleotide sequence ID" value="NZ_FRBT01000006.1"/>
</dbReference>
<dbReference type="STRING" id="946677.SAMN05444484_10654"/>
<dbReference type="PANTHER" id="PTHR32305:SF15">
    <property type="entry name" value="PROTEIN RHSA-RELATED"/>
    <property type="match status" value="1"/>
</dbReference>
<dbReference type="PROSITE" id="PS00018">
    <property type="entry name" value="EF_HAND_1"/>
    <property type="match status" value="1"/>
</dbReference>
<feature type="region of interest" description="Disordered" evidence="1">
    <location>
        <begin position="1194"/>
        <end position="1215"/>
    </location>
</feature>
<feature type="compositionally biased region" description="Low complexity" evidence="1">
    <location>
        <begin position="1195"/>
        <end position="1206"/>
    </location>
</feature>
<evidence type="ECO:0000259" key="3">
    <source>
        <dbReference type="Pfam" id="PF20041"/>
    </source>
</evidence>
<dbReference type="Gene3D" id="2.180.10.10">
    <property type="entry name" value="RHS repeat-associated core"/>
    <property type="match status" value="1"/>
</dbReference>
<feature type="signal peptide" evidence="2">
    <location>
        <begin position="1"/>
        <end position="21"/>
    </location>
</feature>
<accession>A0A1M7IUP9</accession>
<dbReference type="AlphaFoldDB" id="A0A1M7IUP9"/>
<evidence type="ECO:0000256" key="1">
    <source>
        <dbReference type="SAM" id="MobiDB-lite"/>
    </source>
</evidence>
<evidence type="ECO:0000313" key="4">
    <source>
        <dbReference type="EMBL" id="SHM44419.1"/>
    </source>
</evidence>
<reference evidence="5" key="1">
    <citation type="submission" date="2016-11" db="EMBL/GenBank/DDBJ databases">
        <authorList>
            <person name="Varghese N."/>
            <person name="Submissions S."/>
        </authorList>
    </citation>
    <scope>NUCLEOTIDE SEQUENCE [LARGE SCALE GENOMIC DNA]</scope>
    <source>
        <strain evidence="5">DSM 24724</strain>
    </source>
</reference>
<keyword evidence="2" id="KW-0732">Signal</keyword>
<evidence type="ECO:0000313" key="5">
    <source>
        <dbReference type="Proteomes" id="UP000184028"/>
    </source>
</evidence>
<dbReference type="EMBL" id="FRBT01000006">
    <property type="protein sequence ID" value="SHM44419.1"/>
    <property type="molecule type" value="Genomic_DNA"/>
</dbReference>
<feature type="domain" description="DUF6443" evidence="3">
    <location>
        <begin position="87"/>
        <end position="227"/>
    </location>
</feature>